<sequence length="68" mass="7644">MWHKERDALSLEHADAGTFRADASVRERWSQRAKVGCHGGVSRREDSRREAGSLAPEVEVILNRGEVD</sequence>
<name>A0ACB8B0M9_9AGAM</name>
<comment type="caution">
    <text evidence="1">The sequence shown here is derived from an EMBL/GenBank/DDBJ whole genome shotgun (WGS) entry which is preliminary data.</text>
</comment>
<protein>
    <submittedName>
        <fullName evidence="1">Uncharacterized protein</fullName>
    </submittedName>
</protein>
<proteinExistence type="predicted"/>
<evidence type="ECO:0000313" key="1">
    <source>
        <dbReference type="EMBL" id="KAH7919070.1"/>
    </source>
</evidence>
<dbReference type="Proteomes" id="UP000790709">
    <property type="component" value="Unassembled WGS sequence"/>
</dbReference>
<dbReference type="EMBL" id="MU266699">
    <property type="protein sequence ID" value="KAH7919070.1"/>
    <property type="molecule type" value="Genomic_DNA"/>
</dbReference>
<keyword evidence="2" id="KW-1185">Reference proteome</keyword>
<organism evidence="1 2">
    <name type="scientific">Leucogyrophana mollusca</name>
    <dbReference type="NCBI Taxonomy" id="85980"/>
    <lineage>
        <taxon>Eukaryota</taxon>
        <taxon>Fungi</taxon>
        <taxon>Dikarya</taxon>
        <taxon>Basidiomycota</taxon>
        <taxon>Agaricomycotina</taxon>
        <taxon>Agaricomycetes</taxon>
        <taxon>Agaricomycetidae</taxon>
        <taxon>Boletales</taxon>
        <taxon>Boletales incertae sedis</taxon>
        <taxon>Leucogyrophana</taxon>
    </lineage>
</organism>
<gene>
    <name evidence="1" type="ORF">BV22DRAFT_882004</name>
</gene>
<accession>A0ACB8B0M9</accession>
<reference evidence="1" key="1">
    <citation type="journal article" date="2021" name="New Phytol.">
        <title>Evolutionary innovations through gain and loss of genes in the ectomycorrhizal Boletales.</title>
        <authorList>
            <person name="Wu G."/>
            <person name="Miyauchi S."/>
            <person name="Morin E."/>
            <person name="Kuo A."/>
            <person name="Drula E."/>
            <person name="Varga T."/>
            <person name="Kohler A."/>
            <person name="Feng B."/>
            <person name="Cao Y."/>
            <person name="Lipzen A."/>
            <person name="Daum C."/>
            <person name="Hundley H."/>
            <person name="Pangilinan J."/>
            <person name="Johnson J."/>
            <person name="Barry K."/>
            <person name="LaButti K."/>
            <person name="Ng V."/>
            <person name="Ahrendt S."/>
            <person name="Min B."/>
            <person name="Choi I.G."/>
            <person name="Park H."/>
            <person name="Plett J.M."/>
            <person name="Magnuson J."/>
            <person name="Spatafora J.W."/>
            <person name="Nagy L.G."/>
            <person name="Henrissat B."/>
            <person name="Grigoriev I.V."/>
            <person name="Yang Z.L."/>
            <person name="Xu J."/>
            <person name="Martin F.M."/>
        </authorList>
    </citation>
    <scope>NUCLEOTIDE SEQUENCE</scope>
    <source>
        <strain evidence="1">KUC20120723A-06</strain>
    </source>
</reference>
<evidence type="ECO:0000313" key="2">
    <source>
        <dbReference type="Proteomes" id="UP000790709"/>
    </source>
</evidence>